<evidence type="ECO:0000313" key="2">
    <source>
        <dbReference type="EMBL" id="OCX67513.1"/>
    </source>
</evidence>
<sequence>MNEKVNKVAKTLLISAGNVFTILFFLSAAIAAMVGRWDISVGSLVVVFIGVVILYATKQLPLSLKDLDDTQNHKKI</sequence>
<reference evidence="2 3" key="1">
    <citation type="journal article" date="2016" name="Int. J. Mol. Sci.">
        <title>Comparative genomics of the extreme acidophile Acidithiobacillus thiooxidans reveals intraspecific divergence and niche adaptation.</title>
        <authorList>
            <person name="Zhang X."/>
            <person name="Feng X."/>
            <person name="Tao J."/>
            <person name="Ma L."/>
            <person name="Xiao Y."/>
            <person name="Liang Y."/>
            <person name="Liu X."/>
            <person name="Yin H."/>
        </authorList>
    </citation>
    <scope>NUCLEOTIDE SEQUENCE [LARGE SCALE GENOMIC DNA]</scope>
    <source>
        <strain evidence="2 3">A02</strain>
    </source>
</reference>
<keyword evidence="1" id="KW-0472">Membrane</keyword>
<feature type="transmembrane region" description="Helical" evidence="1">
    <location>
        <begin position="39"/>
        <end position="57"/>
    </location>
</feature>
<evidence type="ECO:0000313" key="3">
    <source>
        <dbReference type="Proteomes" id="UP000094893"/>
    </source>
</evidence>
<dbReference type="EMBL" id="LWSA01000348">
    <property type="protein sequence ID" value="OCX67513.1"/>
    <property type="molecule type" value="Genomic_DNA"/>
</dbReference>
<keyword evidence="1" id="KW-0812">Transmembrane</keyword>
<gene>
    <name evidence="2" type="ORF">A6P07_19995</name>
</gene>
<dbReference type="STRING" id="930.GCA_002079865_00439"/>
<dbReference type="AlphaFoldDB" id="A0A1C2J038"/>
<protein>
    <submittedName>
        <fullName evidence="2">Uncharacterized protein</fullName>
    </submittedName>
</protein>
<dbReference type="Proteomes" id="UP000094893">
    <property type="component" value="Unassembled WGS sequence"/>
</dbReference>
<organism evidence="2 3">
    <name type="scientific">Acidithiobacillus thiooxidans</name>
    <name type="common">Thiobacillus thiooxidans</name>
    <dbReference type="NCBI Taxonomy" id="930"/>
    <lineage>
        <taxon>Bacteria</taxon>
        <taxon>Pseudomonadati</taxon>
        <taxon>Pseudomonadota</taxon>
        <taxon>Acidithiobacillia</taxon>
        <taxon>Acidithiobacillales</taxon>
        <taxon>Acidithiobacillaceae</taxon>
        <taxon>Acidithiobacillus</taxon>
    </lineage>
</organism>
<keyword evidence="1" id="KW-1133">Transmembrane helix</keyword>
<comment type="caution">
    <text evidence="2">The sequence shown here is derived from an EMBL/GenBank/DDBJ whole genome shotgun (WGS) entry which is preliminary data.</text>
</comment>
<feature type="transmembrane region" description="Helical" evidence="1">
    <location>
        <begin position="12"/>
        <end position="33"/>
    </location>
</feature>
<proteinExistence type="predicted"/>
<dbReference type="RefSeq" id="WP_024894182.1">
    <property type="nucleotide sequence ID" value="NZ_JAWXYA010000001.1"/>
</dbReference>
<accession>A0A1C2J038</accession>
<evidence type="ECO:0000256" key="1">
    <source>
        <dbReference type="SAM" id="Phobius"/>
    </source>
</evidence>
<name>A0A1C2J038_ACITH</name>